<dbReference type="Pfam" id="PF13149">
    <property type="entry name" value="Mfa_like_1"/>
    <property type="match status" value="1"/>
</dbReference>
<proteinExistence type="predicted"/>
<keyword evidence="2" id="KW-1185">Reference proteome</keyword>
<protein>
    <submittedName>
        <fullName evidence="1">Fimbrillin-like</fullName>
    </submittedName>
</protein>
<accession>A0A1H4DFH7</accession>
<dbReference type="AlphaFoldDB" id="A0A1H4DFH7"/>
<sequence length="979" mass="106454">MVCGVLVSCAAWAATSCTQDALDGQLPDPNAPMTFGVGVPDTWVDGTPVRPARAETIVVDELACPDGMQPLYLVTEVSEPVVSEETQSGSDAATRGVQIGSEGEFHDSFGLSGICYTGSFPADGATDGLTTNFAHDIEMVRTASGSWDGKKLYRPGSGRLRFFAYAPHSSDERLKGALRQVQQADGGLPRITYTVPLKTEDQLDIMAATADCAGSGSAPVELKFGHVLTSVTVKTGDAMLGGTVTKVEFSGVWRTGTHVIGSGSWSGHSDKGTFTVVNTVELPDQSDENADNAYAKPGTPLVDGKLTLLMLPQTLPDEAALKVFFTDDLTGKERTLTASLGGKKWPAGRRVSYSISSTGIVIEPTVKIETSEPEVHINGYLSGVQLAAYARVVQKDHPEATVALPYVVQYSTDDGKTWTQGGWVPDKAPSDGADPAAKVAGRLKLDPQSSFTAQRASFSKEQLAEHLGSESDPYDLSKGGETANCYLVHSPGYYSLPTVYGNARTAGEKSYKYTGSEEDIPEKVKAFILTHFVDHNDQPISGPKIEGVADAVLVWQDAPGLVTDVKYENEMVRFRVAEERLTQGNAVVAVRDASGTILWSWHIWATHYIWDGTKDLTATTSKPNVDGPTSVAFAPCNLGFCEPRKGNDARKFRVRFVFTLPDGKNTTKNVDVEGEFTQPEIVASMAGDNTYYQWGRKEPMLPGIYNKEVRDAADGSSDTQFNMIDKPYYVDYEKYKFRQQDNMNDLGEPIGATIGEAIKGPYIFFKHNMKSEEGEESYFRRHWHSGEGRTPNGLKTIMNYWNSQLDQISTSGTAAAPNGFTVTKTIYDPCPAGYHIPAPNAFAAFGPKAGSTKFSEINSPYKIENVFDPENKYRIGWKLFLNETDGGPEIFFPATGLRDMGLNTESKQKPPFPEGRDKDTTWPAFADVTFVATTGFAHSDGTESYQSLLFYLDNRNSGSINISVSTNNAYGFTVRPVHD</sequence>
<evidence type="ECO:0000313" key="1">
    <source>
        <dbReference type="EMBL" id="SEA71484.1"/>
    </source>
</evidence>
<dbReference type="CDD" id="cd13120">
    <property type="entry name" value="BF2867_like_N"/>
    <property type="match status" value="1"/>
</dbReference>
<dbReference type="STRING" id="1033731.SAMN05444145_105267"/>
<evidence type="ECO:0000313" key="2">
    <source>
        <dbReference type="Proteomes" id="UP000183253"/>
    </source>
</evidence>
<name>A0A1H4DFH7_9BACT</name>
<dbReference type="EMBL" id="FNRI01000005">
    <property type="protein sequence ID" value="SEA71484.1"/>
    <property type="molecule type" value="Genomic_DNA"/>
</dbReference>
<dbReference type="CDD" id="cd13121">
    <property type="entry name" value="BF2867_like_C"/>
    <property type="match status" value="1"/>
</dbReference>
<reference evidence="1 2" key="1">
    <citation type="submission" date="2016-10" db="EMBL/GenBank/DDBJ databases">
        <authorList>
            <person name="de Groot N.N."/>
        </authorList>
    </citation>
    <scope>NUCLEOTIDE SEQUENCE [LARGE SCALE GENOMIC DNA]</scope>
    <source>
        <strain evidence="1 2">DSM 25383</strain>
    </source>
</reference>
<dbReference type="InterPro" id="IPR025049">
    <property type="entry name" value="Mfa-like_1"/>
</dbReference>
<dbReference type="Proteomes" id="UP000183253">
    <property type="component" value="Unassembled WGS sequence"/>
</dbReference>
<dbReference type="RefSeq" id="WP_010260820.1">
    <property type="nucleotide sequence ID" value="NZ_CAEG01000005.1"/>
</dbReference>
<organism evidence="1 2">
    <name type="scientific">Alistipes timonensis JC136</name>
    <dbReference type="NCBI Taxonomy" id="1033731"/>
    <lineage>
        <taxon>Bacteria</taxon>
        <taxon>Pseudomonadati</taxon>
        <taxon>Bacteroidota</taxon>
        <taxon>Bacteroidia</taxon>
        <taxon>Bacteroidales</taxon>
        <taxon>Rikenellaceae</taxon>
        <taxon>Alistipes</taxon>
    </lineage>
</organism>
<gene>
    <name evidence="1" type="ORF">SAMN05444145_105267</name>
</gene>